<accession>A0A7S9PZJ3</accession>
<evidence type="ECO:0000313" key="2">
    <source>
        <dbReference type="EMBL" id="QPH40578.1"/>
    </source>
</evidence>
<keyword evidence="1" id="KW-0472">Membrane</keyword>
<feature type="transmembrane region" description="Helical" evidence="1">
    <location>
        <begin position="79"/>
        <end position="96"/>
    </location>
</feature>
<dbReference type="RefSeq" id="WP_196100032.1">
    <property type="nucleotide sequence ID" value="NZ_CP064939.1"/>
</dbReference>
<proteinExistence type="predicted"/>
<dbReference type="EMBL" id="CP064939">
    <property type="protein sequence ID" value="QPH40578.1"/>
    <property type="molecule type" value="Genomic_DNA"/>
</dbReference>
<reference evidence="2 3" key="1">
    <citation type="submission" date="2020-11" db="EMBL/GenBank/DDBJ databases">
        <title>Pedobacter endophytica, an endophytic bacteria isolated form Carex pumila.</title>
        <authorList>
            <person name="Peng Y."/>
            <person name="Jiang L."/>
            <person name="Lee J."/>
        </authorList>
    </citation>
    <scope>NUCLEOTIDE SEQUENCE [LARGE SCALE GENOMIC DNA]</scope>
    <source>
        <strain evidence="2 3">JBR3-12</strain>
    </source>
</reference>
<evidence type="ECO:0008006" key="4">
    <source>
        <dbReference type="Google" id="ProtNLM"/>
    </source>
</evidence>
<protein>
    <recommendedName>
        <fullName evidence="4">DUF3784 domain-containing protein</fullName>
    </recommendedName>
</protein>
<sequence>MNLYHLVSISLISGVFILIFGIAYLKNKENMARIQNNENLNEIRKPISLLTVGIIFIGIAMGVLSGLLLNDLVFHKTTLVIYLITLLFFVGIAMVVSDQINKKSA</sequence>
<dbReference type="AlphaFoldDB" id="A0A7S9PZJ3"/>
<feature type="transmembrane region" description="Helical" evidence="1">
    <location>
        <begin position="6"/>
        <end position="25"/>
    </location>
</feature>
<keyword evidence="3" id="KW-1185">Reference proteome</keyword>
<feature type="transmembrane region" description="Helical" evidence="1">
    <location>
        <begin position="46"/>
        <end position="67"/>
    </location>
</feature>
<gene>
    <name evidence="2" type="ORF">IZT61_04675</name>
</gene>
<keyword evidence="1" id="KW-1133">Transmembrane helix</keyword>
<evidence type="ECO:0000313" key="3">
    <source>
        <dbReference type="Proteomes" id="UP000594759"/>
    </source>
</evidence>
<organism evidence="2 3">
    <name type="scientific">Pedobacter endophyticus</name>
    <dbReference type="NCBI Taxonomy" id="2789740"/>
    <lineage>
        <taxon>Bacteria</taxon>
        <taxon>Pseudomonadati</taxon>
        <taxon>Bacteroidota</taxon>
        <taxon>Sphingobacteriia</taxon>
        <taxon>Sphingobacteriales</taxon>
        <taxon>Sphingobacteriaceae</taxon>
        <taxon>Pedobacter</taxon>
    </lineage>
</organism>
<dbReference type="KEGG" id="pex:IZT61_04675"/>
<name>A0A7S9PZJ3_9SPHI</name>
<dbReference type="Proteomes" id="UP000594759">
    <property type="component" value="Chromosome"/>
</dbReference>
<keyword evidence="1" id="KW-0812">Transmembrane</keyword>
<evidence type="ECO:0000256" key="1">
    <source>
        <dbReference type="SAM" id="Phobius"/>
    </source>
</evidence>